<proteinExistence type="inferred from homology"/>
<keyword evidence="5" id="KW-0690">Ribosome biogenesis</keyword>
<gene>
    <name evidence="10" type="primary">LOC116291229</name>
</gene>
<dbReference type="Pfam" id="PF14615">
    <property type="entry name" value="Rsa3"/>
    <property type="match status" value="1"/>
</dbReference>
<keyword evidence="6" id="KW-0539">Nucleus</keyword>
<dbReference type="KEGG" id="aten:116291229"/>
<dbReference type="GO" id="GO:0000027">
    <property type="term" value="P:ribosomal large subunit assembly"/>
    <property type="evidence" value="ECO:0007669"/>
    <property type="project" value="TreeGrafter"/>
</dbReference>
<name>A0A6P8HNH6_ACTTE</name>
<accession>A0A6P8HNH6</accession>
<dbReference type="InterPro" id="IPR051898">
    <property type="entry name" value="Ribosome_Assembly_3"/>
</dbReference>
<evidence type="ECO:0000256" key="7">
    <source>
        <dbReference type="ARBA" id="ARBA00023274"/>
    </source>
</evidence>
<dbReference type="PANTHER" id="PTHR28127">
    <property type="entry name" value="RIBOSOME ASSEMBLY PROTEIN 3"/>
    <property type="match status" value="1"/>
</dbReference>
<comment type="similarity">
    <text evidence="3">Belongs to the RSA3 family.</text>
</comment>
<dbReference type="Proteomes" id="UP000515163">
    <property type="component" value="Unplaced"/>
</dbReference>
<dbReference type="PANTHER" id="PTHR28127:SF1">
    <property type="entry name" value="RIBOSOME ASSEMBLY PROTEIN 3"/>
    <property type="match status" value="1"/>
</dbReference>
<evidence type="ECO:0000256" key="1">
    <source>
        <dbReference type="ARBA" id="ARBA00003035"/>
    </source>
</evidence>
<evidence type="ECO:0000256" key="6">
    <source>
        <dbReference type="ARBA" id="ARBA00023242"/>
    </source>
</evidence>
<dbReference type="GO" id="GO:0030687">
    <property type="term" value="C:preribosome, large subunit precursor"/>
    <property type="evidence" value="ECO:0007669"/>
    <property type="project" value="TreeGrafter"/>
</dbReference>
<evidence type="ECO:0000256" key="3">
    <source>
        <dbReference type="ARBA" id="ARBA00006256"/>
    </source>
</evidence>
<dbReference type="InParanoid" id="A0A6P8HNH6"/>
<evidence type="ECO:0000313" key="9">
    <source>
        <dbReference type="Proteomes" id="UP000515163"/>
    </source>
</evidence>
<evidence type="ECO:0000256" key="4">
    <source>
        <dbReference type="ARBA" id="ARBA00015339"/>
    </source>
</evidence>
<dbReference type="RefSeq" id="XP_031554230.1">
    <property type="nucleotide sequence ID" value="XM_031698370.1"/>
</dbReference>
<dbReference type="OrthoDB" id="69550at2759"/>
<dbReference type="GeneID" id="116291229"/>
<evidence type="ECO:0000259" key="8">
    <source>
        <dbReference type="Pfam" id="PF14615"/>
    </source>
</evidence>
<dbReference type="InterPro" id="IPR028217">
    <property type="entry name" value="Rsa3_C"/>
</dbReference>
<dbReference type="AlphaFoldDB" id="A0A6P8HNH6"/>
<keyword evidence="9" id="KW-1185">Reference proteome</keyword>
<sequence length="160" mass="18699">MSPIAIKNLMNLRKVITLFNQAGNKSRDRKQVKDLAMDYLLKDLTTNPSLPIPERYCEMGLWKQIMQVNQHVWRLMESLEEQDVGSNDCEKTENSAEKPKKSFRDFYMEMITSNFSDDLDKLRKDPSLDHKKVSILIDCLETGKDIWSDVEKELLQSLEN</sequence>
<reference evidence="10" key="1">
    <citation type="submission" date="2025-08" db="UniProtKB">
        <authorList>
            <consortium name="RefSeq"/>
        </authorList>
    </citation>
    <scope>IDENTIFICATION</scope>
    <source>
        <tissue evidence="10">Tentacle</tissue>
    </source>
</reference>
<feature type="domain" description="Ribosome-assembly protein 3 C-terminal" evidence="8">
    <location>
        <begin position="103"/>
        <end position="148"/>
    </location>
</feature>
<comment type="subcellular location">
    <subcellularLocation>
        <location evidence="2">Nucleus</location>
        <location evidence="2">Nucleolus</location>
    </subcellularLocation>
</comment>
<comment type="function">
    <text evidence="1">Required for efficient biogenesis of the 60S ribosomal subunit.</text>
</comment>
<protein>
    <recommendedName>
        <fullName evidence="4">Ribosome assembly protein 3</fullName>
    </recommendedName>
</protein>
<organism evidence="9 10">
    <name type="scientific">Actinia tenebrosa</name>
    <name type="common">Australian red waratah sea anemone</name>
    <dbReference type="NCBI Taxonomy" id="6105"/>
    <lineage>
        <taxon>Eukaryota</taxon>
        <taxon>Metazoa</taxon>
        <taxon>Cnidaria</taxon>
        <taxon>Anthozoa</taxon>
        <taxon>Hexacorallia</taxon>
        <taxon>Actiniaria</taxon>
        <taxon>Actiniidae</taxon>
        <taxon>Actinia</taxon>
    </lineage>
</organism>
<evidence type="ECO:0000313" key="10">
    <source>
        <dbReference type="RefSeq" id="XP_031554230.1"/>
    </source>
</evidence>
<dbReference type="GO" id="GO:0005730">
    <property type="term" value="C:nucleolus"/>
    <property type="evidence" value="ECO:0007669"/>
    <property type="project" value="UniProtKB-SubCell"/>
</dbReference>
<keyword evidence="7" id="KW-0687">Ribonucleoprotein</keyword>
<evidence type="ECO:0000256" key="5">
    <source>
        <dbReference type="ARBA" id="ARBA00022517"/>
    </source>
</evidence>
<evidence type="ECO:0000256" key="2">
    <source>
        <dbReference type="ARBA" id="ARBA00004604"/>
    </source>
</evidence>